<dbReference type="EMBL" id="JARAWJ010000005">
    <property type="protein sequence ID" value="MDX3037200.1"/>
    <property type="molecule type" value="Genomic_DNA"/>
</dbReference>
<dbReference type="CDD" id="cd06583">
    <property type="entry name" value="PGRP"/>
    <property type="match status" value="1"/>
</dbReference>
<dbReference type="InterPro" id="IPR036505">
    <property type="entry name" value="Amidase/PGRP_sf"/>
</dbReference>
<dbReference type="RefSeq" id="WP_193383347.1">
    <property type="nucleotide sequence ID" value="NZ_JABXWI010000001.1"/>
</dbReference>
<organism evidence="3 4">
    <name type="scientific">Streptomyces caniscabiei</name>
    <dbReference type="NCBI Taxonomy" id="2746961"/>
    <lineage>
        <taxon>Bacteria</taxon>
        <taxon>Bacillati</taxon>
        <taxon>Actinomycetota</taxon>
        <taxon>Actinomycetes</taxon>
        <taxon>Kitasatosporales</taxon>
        <taxon>Streptomycetaceae</taxon>
        <taxon>Streptomyces</taxon>
    </lineage>
</organism>
<evidence type="ECO:0000256" key="1">
    <source>
        <dbReference type="ARBA" id="ARBA00007553"/>
    </source>
</evidence>
<accession>A0ABU4MIN4</accession>
<dbReference type="SUPFAM" id="SSF55846">
    <property type="entry name" value="N-acetylmuramoyl-L-alanine amidase-like"/>
    <property type="match status" value="1"/>
</dbReference>
<dbReference type="InterPro" id="IPR002502">
    <property type="entry name" value="Amidase_domain"/>
</dbReference>
<gene>
    <name evidence="3" type="ORF">PV383_08465</name>
</gene>
<evidence type="ECO:0000313" key="3">
    <source>
        <dbReference type="EMBL" id="MDX3037200.1"/>
    </source>
</evidence>
<comment type="caution">
    <text evidence="3">The sequence shown here is derived from an EMBL/GenBank/DDBJ whole genome shotgun (WGS) entry which is preliminary data.</text>
</comment>
<feature type="domain" description="Peptidoglycan recognition protein family" evidence="2">
    <location>
        <begin position="3"/>
        <end position="150"/>
    </location>
</feature>
<sequence length="273" mass="28971">MAIKLVSRSEWGARAYRTPNGATPYSGARRGVKLHYLGTAYANRAHDRCAAYVRLLQDQHMDGNGWSDIGYSFLICTHGYVYEGRGLKRRNSANGNTALNEQDYAVCLLVGSSDLVKPTDEQLHGARDAIDYCRSQGPAGTWLGGHRDGYATSCPGDAVYAWAKAGAPRPKSEEDDMPTADEIATAVLKKDGIITVPGAPASNPTWTLSSVQTEILKRLDKANATLAAQSAAITSLAGQLGEDVDTAAVVAAVQQAIADAVVSVDVNVTSKES</sequence>
<comment type="similarity">
    <text evidence="1">Belongs to the N-acetylmuramoyl-L-alanine amidase 2 family.</text>
</comment>
<protein>
    <submittedName>
        <fullName evidence="3">Peptidoglycan recognition family protein</fullName>
    </submittedName>
</protein>
<keyword evidence="4" id="KW-1185">Reference proteome</keyword>
<dbReference type="PANTHER" id="PTHR11022:SF41">
    <property type="entry name" value="PEPTIDOGLYCAN-RECOGNITION PROTEIN LC-RELATED"/>
    <property type="match status" value="1"/>
</dbReference>
<evidence type="ECO:0000313" key="4">
    <source>
        <dbReference type="Proteomes" id="UP001282474"/>
    </source>
</evidence>
<proteinExistence type="inferred from homology"/>
<dbReference type="Proteomes" id="UP001282474">
    <property type="component" value="Unassembled WGS sequence"/>
</dbReference>
<evidence type="ECO:0000259" key="2">
    <source>
        <dbReference type="SMART" id="SM00701"/>
    </source>
</evidence>
<dbReference type="SMART" id="SM00701">
    <property type="entry name" value="PGRP"/>
    <property type="match status" value="1"/>
</dbReference>
<dbReference type="Gene3D" id="3.40.80.10">
    <property type="entry name" value="Peptidoglycan recognition protein-like"/>
    <property type="match status" value="1"/>
</dbReference>
<dbReference type="InterPro" id="IPR015510">
    <property type="entry name" value="PGRP"/>
</dbReference>
<reference evidence="3 4" key="1">
    <citation type="journal article" date="2023" name="Microb. Genom.">
        <title>Mesoterricola silvestris gen. nov., sp. nov., Mesoterricola sediminis sp. nov., Geothrix oryzae sp. nov., Geothrix edaphica sp. nov., Geothrix rubra sp. nov., and Geothrix limicola sp. nov., six novel members of Acidobacteriota isolated from soils.</title>
        <authorList>
            <person name="Weisberg A.J."/>
            <person name="Pearce E."/>
            <person name="Kramer C.G."/>
            <person name="Chang J.H."/>
            <person name="Clarke C.R."/>
        </authorList>
    </citation>
    <scope>NUCLEOTIDE SEQUENCE [LARGE SCALE GENOMIC DNA]</scope>
    <source>
        <strain evidence="3 4">NE20-4-1</strain>
    </source>
</reference>
<dbReference type="InterPro" id="IPR006619">
    <property type="entry name" value="PGRP_domain_met/bac"/>
</dbReference>
<name>A0ABU4MIN4_9ACTN</name>
<dbReference type="PANTHER" id="PTHR11022">
    <property type="entry name" value="PEPTIDOGLYCAN RECOGNITION PROTEIN"/>
    <property type="match status" value="1"/>
</dbReference>